<evidence type="ECO:0000256" key="6">
    <source>
        <dbReference type="PROSITE-ProRule" id="PRU00089"/>
    </source>
</evidence>
<keyword evidence="5 6" id="KW-0539">Nucleus</keyword>
<keyword evidence="4" id="KW-0804">Transcription</keyword>
<evidence type="ECO:0000256" key="2">
    <source>
        <dbReference type="ARBA" id="ARBA00023015"/>
    </source>
</evidence>
<dbReference type="InterPro" id="IPR050211">
    <property type="entry name" value="FOX_domain-containing"/>
</dbReference>
<dbReference type="AlphaFoldDB" id="A0A811K6V1"/>
<evidence type="ECO:0000256" key="3">
    <source>
        <dbReference type="ARBA" id="ARBA00023125"/>
    </source>
</evidence>
<evidence type="ECO:0000256" key="4">
    <source>
        <dbReference type="ARBA" id="ARBA00023163"/>
    </source>
</evidence>
<dbReference type="FunFam" id="1.10.10.10:FF:000016">
    <property type="entry name" value="Forkhead box protein I1"/>
    <property type="match status" value="1"/>
</dbReference>
<protein>
    <recommendedName>
        <fullName evidence="8">Fork-head domain-containing protein</fullName>
    </recommendedName>
</protein>
<feature type="compositionally biased region" description="Basic and acidic residues" evidence="7">
    <location>
        <begin position="1"/>
        <end position="13"/>
    </location>
</feature>
<keyword evidence="10" id="KW-1185">Reference proteome</keyword>
<dbReference type="GO" id="GO:0005634">
    <property type="term" value="C:nucleus"/>
    <property type="evidence" value="ECO:0007669"/>
    <property type="project" value="UniProtKB-SubCell"/>
</dbReference>
<reference evidence="9" key="1">
    <citation type="submission" date="2020-09" db="EMBL/GenBank/DDBJ databases">
        <authorList>
            <person name="Kikuchi T."/>
        </authorList>
    </citation>
    <scope>NUCLEOTIDE SEQUENCE</scope>
    <source>
        <strain evidence="9">SH1</strain>
    </source>
</reference>
<dbReference type="OrthoDB" id="5402974at2759"/>
<dbReference type="InterPro" id="IPR001766">
    <property type="entry name" value="Fork_head_dom"/>
</dbReference>
<feature type="region of interest" description="Disordered" evidence="7">
    <location>
        <begin position="316"/>
        <end position="340"/>
    </location>
</feature>
<dbReference type="GO" id="GO:0030154">
    <property type="term" value="P:cell differentiation"/>
    <property type="evidence" value="ECO:0007669"/>
    <property type="project" value="TreeGrafter"/>
</dbReference>
<dbReference type="SUPFAM" id="SSF46785">
    <property type="entry name" value="Winged helix' DNA-binding domain"/>
    <property type="match status" value="1"/>
</dbReference>
<feature type="region of interest" description="Disordered" evidence="7">
    <location>
        <begin position="1"/>
        <end position="143"/>
    </location>
</feature>
<name>A0A811K6V1_9BILA</name>
<dbReference type="InterPro" id="IPR030456">
    <property type="entry name" value="TF_fork_head_CS_2"/>
</dbReference>
<dbReference type="InterPro" id="IPR036388">
    <property type="entry name" value="WH-like_DNA-bd_sf"/>
</dbReference>
<dbReference type="SMART" id="SM00339">
    <property type="entry name" value="FH"/>
    <property type="match status" value="1"/>
</dbReference>
<keyword evidence="3 6" id="KW-0238">DNA-binding</keyword>
<feature type="DNA-binding region" description="Fork-head" evidence="6">
    <location>
        <begin position="144"/>
        <end position="238"/>
    </location>
</feature>
<dbReference type="EMBL" id="CAJFDH010000002">
    <property type="protein sequence ID" value="CAD5211779.1"/>
    <property type="molecule type" value="Genomic_DNA"/>
</dbReference>
<dbReference type="Proteomes" id="UP000614601">
    <property type="component" value="Unassembled WGS sequence"/>
</dbReference>
<dbReference type="PANTHER" id="PTHR11829:SF402">
    <property type="entry name" value="FORK HEAD DOMAIN-CONTAINING PROTEIN FD3-RELATED"/>
    <property type="match status" value="1"/>
</dbReference>
<feature type="compositionally biased region" description="Basic and acidic residues" evidence="7">
    <location>
        <begin position="56"/>
        <end position="91"/>
    </location>
</feature>
<organism evidence="9 10">
    <name type="scientific">Bursaphelenchus okinawaensis</name>
    <dbReference type="NCBI Taxonomy" id="465554"/>
    <lineage>
        <taxon>Eukaryota</taxon>
        <taxon>Metazoa</taxon>
        <taxon>Ecdysozoa</taxon>
        <taxon>Nematoda</taxon>
        <taxon>Chromadorea</taxon>
        <taxon>Rhabditida</taxon>
        <taxon>Tylenchina</taxon>
        <taxon>Tylenchomorpha</taxon>
        <taxon>Aphelenchoidea</taxon>
        <taxon>Aphelenchoididae</taxon>
        <taxon>Bursaphelenchus</taxon>
    </lineage>
</organism>
<keyword evidence="2" id="KW-0805">Transcription regulation</keyword>
<dbReference type="PANTHER" id="PTHR11829">
    <property type="entry name" value="FORKHEAD BOX PROTEIN"/>
    <property type="match status" value="1"/>
</dbReference>
<evidence type="ECO:0000313" key="10">
    <source>
        <dbReference type="Proteomes" id="UP000614601"/>
    </source>
</evidence>
<evidence type="ECO:0000256" key="1">
    <source>
        <dbReference type="ARBA" id="ARBA00004123"/>
    </source>
</evidence>
<dbReference type="GO" id="GO:0000978">
    <property type="term" value="F:RNA polymerase II cis-regulatory region sequence-specific DNA binding"/>
    <property type="evidence" value="ECO:0007669"/>
    <property type="project" value="TreeGrafter"/>
</dbReference>
<accession>A0A811K6V1</accession>
<comment type="caution">
    <text evidence="9">The sequence shown here is derived from an EMBL/GenBank/DDBJ whole genome shotgun (WGS) entry which is preliminary data.</text>
</comment>
<dbReference type="GO" id="GO:0000981">
    <property type="term" value="F:DNA-binding transcription factor activity, RNA polymerase II-specific"/>
    <property type="evidence" value="ECO:0007669"/>
    <property type="project" value="TreeGrafter"/>
</dbReference>
<feature type="compositionally biased region" description="Polar residues" evidence="7">
    <location>
        <begin position="29"/>
        <end position="53"/>
    </location>
</feature>
<evidence type="ECO:0000259" key="8">
    <source>
        <dbReference type="PROSITE" id="PS50039"/>
    </source>
</evidence>
<comment type="subcellular location">
    <subcellularLocation>
        <location evidence="1 6">Nucleus</location>
    </subcellularLocation>
</comment>
<feature type="domain" description="Fork-head" evidence="8">
    <location>
        <begin position="144"/>
        <end position="238"/>
    </location>
</feature>
<evidence type="ECO:0000256" key="7">
    <source>
        <dbReference type="SAM" id="MobiDB-lite"/>
    </source>
</evidence>
<evidence type="ECO:0000256" key="5">
    <source>
        <dbReference type="ARBA" id="ARBA00023242"/>
    </source>
</evidence>
<gene>
    <name evidence="9" type="ORF">BOKJ2_LOCUS3870</name>
</gene>
<dbReference type="InterPro" id="IPR036390">
    <property type="entry name" value="WH_DNA-bd_sf"/>
</dbReference>
<dbReference type="PRINTS" id="PR00053">
    <property type="entry name" value="FORKHEAD"/>
</dbReference>
<feature type="compositionally biased region" description="Low complexity" evidence="7">
    <location>
        <begin position="95"/>
        <end position="105"/>
    </location>
</feature>
<dbReference type="Proteomes" id="UP000783686">
    <property type="component" value="Unassembled WGS sequence"/>
</dbReference>
<sequence>MHFSMEEILRESSIKITPPSRKRVHEPSPESSSTSDHKQSPSVSDSRANSATPDLNVKRQKLDETAPNWNDKDETVQSWTKKDETVPDWTKKGQKQASQSPAPDSSAKDLSLERPSTSSSLGSDDDDDGSKSNSAMRSKSRHQKPAMSYIALITMAIMNAPDKKMTLSQICEFIMNKFEYYREKFPHWQNSIRHNLSLNDCFVKMPREPGNPGKGNYWTLDPNAQDMFDNGSFLRRRKRFKREPIQPSLMGFPFGPSPFFSPALQMPPFALPPPNPAAMMLDQQMRVAMSAMQSQMAGYPYPNLLMNPDFQSQLQSNQKALSMMASALNQKEAASPSPSK</sequence>
<dbReference type="Pfam" id="PF00250">
    <property type="entry name" value="Forkhead"/>
    <property type="match status" value="1"/>
</dbReference>
<evidence type="ECO:0000313" key="9">
    <source>
        <dbReference type="EMBL" id="CAD5211779.1"/>
    </source>
</evidence>
<dbReference type="EMBL" id="CAJFCW020000002">
    <property type="protein sequence ID" value="CAG9094359.1"/>
    <property type="molecule type" value="Genomic_DNA"/>
</dbReference>
<dbReference type="PROSITE" id="PS00658">
    <property type="entry name" value="FORK_HEAD_2"/>
    <property type="match status" value="1"/>
</dbReference>
<proteinExistence type="predicted"/>
<dbReference type="PROSITE" id="PS50039">
    <property type="entry name" value="FORK_HEAD_3"/>
    <property type="match status" value="1"/>
</dbReference>
<dbReference type="Gene3D" id="1.10.10.10">
    <property type="entry name" value="Winged helix-like DNA-binding domain superfamily/Winged helix DNA-binding domain"/>
    <property type="match status" value="1"/>
</dbReference>
<dbReference type="GO" id="GO:0009653">
    <property type="term" value="P:anatomical structure morphogenesis"/>
    <property type="evidence" value="ECO:0007669"/>
    <property type="project" value="TreeGrafter"/>
</dbReference>